<proteinExistence type="predicted"/>
<organism evidence="3 4">
    <name type="scientific">Actinopolymorpha singaporensis</name>
    <dbReference type="NCBI Taxonomy" id="117157"/>
    <lineage>
        <taxon>Bacteria</taxon>
        <taxon>Bacillati</taxon>
        <taxon>Actinomycetota</taxon>
        <taxon>Actinomycetes</taxon>
        <taxon>Propionibacteriales</taxon>
        <taxon>Actinopolymorphaceae</taxon>
        <taxon>Actinopolymorpha</taxon>
    </lineage>
</organism>
<keyword evidence="2" id="KW-0472">Membrane</keyword>
<dbReference type="AlphaFoldDB" id="A0A1H1U699"/>
<protein>
    <recommendedName>
        <fullName evidence="5">Integral membrane protein</fullName>
    </recommendedName>
</protein>
<evidence type="ECO:0000256" key="1">
    <source>
        <dbReference type="SAM" id="Coils"/>
    </source>
</evidence>
<dbReference type="EMBL" id="LT629732">
    <property type="protein sequence ID" value="SDS68028.1"/>
    <property type="molecule type" value="Genomic_DNA"/>
</dbReference>
<feature type="transmembrane region" description="Helical" evidence="2">
    <location>
        <begin position="403"/>
        <end position="420"/>
    </location>
</feature>
<evidence type="ECO:0000313" key="3">
    <source>
        <dbReference type="EMBL" id="SDS68028.1"/>
    </source>
</evidence>
<reference evidence="3 4" key="1">
    <citation type="submission" date="2016-10" db="EMBL/GenBank/DDBJ databases">
        <authorList>
            <person name="de Groot N.N."/>
        </authorList>
    </citation>
    <scope>NUCLEOTIDE SEQUENCE [LARGE SCALE GENOMIC DNA]</scope>
    <source>
        <strain evidence="3 4">DSM 22024</strain>
    </source>
</reference>
<keyword evidence="2" id="KW-1133">Transmembrane helix</keyword>
<evidence type="ECO:0008006" key="5">
    <source>
        <dbReference type="Google" id="ProtNLM"/>
    </source>
</evidence>
<dbReference type="RefSeq" id="WP_172804976.1">
    <property type="nucleotide sequence ID" value="NZ_LT629732.1"/>
</dbReference>
<feature type="coiled-coil region" evidence="1">
    <location>
        <begin position="6"/>
        <end position="33"/>
    </location>
</feature>
<keyword evidence="2" id="KW-0812">Transmembrane</keyword>
<keyword evidence="4" id="KW-1185">Reference proteome</keyword>
<feature type="transmembrane region" description="Helical" evidence="2">
    <location>
        <begin position="341"/>
        <end position="361"/>
    </location>
</feature>
<feature type="transmembrane region" description="Helical" evidence="2">
    <location>
        <begin position="289"/>
        <end position="314"/>
    </location>
</feature>
<sequence length="458" mass="48552">MSGPLNEDERAELERLRAEVGRARAETERLTAQLHAAAPAAPEEAAAGAAERPRRLWRTPVAVLVLVLGCLLAPISVVAIWSSTTVSDSNRYVETVAPLARDPAVQNAVASRTTEEIFKRLDLRGLLSQGVNGILASTHLPPLVQERLRSLVGTISNGIEEFVRSKIGDLVKSDQFATAWVQGNRVAHQTMVKVLSGESRGITVQGNTAYLQLGPFIDVAKQRLAKAGFGPAASIPQINPSVALFPAKDLVKLQTAYTWLNRLAIILPVLTLALLGAAVVLARRHRRMLLASGLGLAASMVVLGLGLVAARAIYLNSLPPDGMPPDAAAVIFDTLVRFLQAQLRTLAVVGVVVALGAAATGPSTAAVRTRSVLSTGIGRLRDSGESIGLRTGRVGSWTYDHRTLLRVAVITIAGIGFIAWNDPSIAVVLLLALLVLVALALIEFIARPPGEPRVAALR</sequence>
<dbReference type="STRING" id="117157.SAMN04489717_3497"/>
<feature type="transmembrane region" description="Helical" evidence="2">
    <location>
        <begin position="259"/>
        <end position="282"/>
    </location>
</feature>
<gene>
    <name evidence="3" type="ORF">SAMN04489717_3497</name>
</gene>
<name>A0A1H1U699_9ACTN</name>
<evidence type="ECO:0000256" key="2">
    <source>
        <dbReference type="SAM" id="Phobius"/>
    </source>
</evidence>
<accession>A0A1H1U699</accession>
<feature type="transmembrane region" description="Helical" evidence="2">
    <location>
        <begin position="61"/>
        <end position="81"/>
    </location>
</feature>
<dbReference type="Proteomes" id="UP000198983">
    <property type="component" value="Chromosome I"/>
</dbReference>
<evidence type="ECO:0000313" key="4">
    <source>
        <dbReference type="Proteomes" id="UP000198983"/>
    </source>
</evidence>
<keyword evidence="1" id="KW-0175">Coiled coil</keyword>
<feature type="transmembrane region" description="Helical" evidence="2">
    <location>
        <begin position="426"/>
        <end position="446"/>
    </location>
</feature>